<reference evidence="4" key="1">
    <citation type="submission" date="2021-02" db="EMBL/GenBank/DDBJ databases">
        <title>Thiocyanate and organic carbon inputs drive convergent selection for specific autotrophic Afipia and Thiobacillus strains within complex microbiomes.</title>
        <authorList>
            <person name="Huddy R.J."/>
            <person name="Sachdeva R."/>
            <person name="Kadzinga F."/>
            <person name="Kantor R.S."/>
            <person name="Harrison S.T.L."/>
            <person name="Banfield J.F."/>
        </authorList>
    </citation>
    <scope>NUCLEOTIDE SEQUENCE</scope>
    <source>
        <strain evidence="4">SCN18_13_7_16_R3_B_64_19</strain>
    </source>
</reference>
<feature type="domain" description="Multidrug resistance protein MdtA-like barrel-sandwich hybrid" evidence="3">
    <location>
        <begin position="67"/>
        <end position="213"/>
    </location>
</feature>
<dbReference type="RefSeq" id="WP_276731007.1">
    <property type="nucleotide sequence ID" value="NZ_JAFKMR010000021.1"/>
</dbReference>
<dbReference type="Pfam" id="PF25917">
    <property type="entry name" value="BSH_RND"/>
    <property type="match status" value="1"/>
</dbReference>
<dbReference type="PANTHER" id="PTHR30469">
    <property type="entry name" value="MULTIDRUG RESISTANCE PROTEIN MDTA"/>
    <property type="match status" value="1"/>
</dbReference>
<feature type="coiled-coil region" evidence="2">
    <location>
        <begin position="149"/>
        <end position="190"/>
    </location>
</feature>
<dbReference type="GO" id="GO:0015562">
    <property type="term" value="F:efflux transmembrane transporter activity"/>
    <property type="evidence" value="ECO:0007669"/>
    <property type="project" value="TreeGrafter"/>
</dbReference>
<proteinExistence type="inferred from homology"/>
<comment type="caution">
    <text evidence="4">The sequence shown here is derived from an EMBL/GenBank/DDBJ whole genome shotgun (WGS) entry which is preliminary data.</text>
</comment>
<dbReference type="SUPFAM" id="SSF111369">
    <property type="entry name" value="HlyD-like secretion proteins"/>
    <property type="match status" value="1"/>
</dbReference>
<gene>
    <name evidence="4" type="ORF">J0I24_11330</name>
</gene>
<protein>
    <submittedName>
        <fullName evidence="4">Efflux RND transporter periplasmic adaptor subunit</fullName>
    </submittedName>
</protein>
<accession>A0A8I1MXE9</accession>
<keyword evidence="2" id="KW-0175">Coiled coil</keyword>
<name>A0A8I1MXE9_THIA3</name>
<evidence type="ECO:0000313" key="5">
    <source>
        <dbReference type="Proteomes" id="UP000664800"/>
    </source>
</evidence>
<dbReference type="Gene3D" id="2.40.420.20">
    <property type="match status" value="1"/>
</dbReference>
<organism evidence="4 5">
    <name type="scientific">Thiomonas arsenitoxydans (strain DSM 22701 / CIP 110005 / 3As)</name>
    <dbReference type="NCBI Taxonomy" id="426114"/>
    <lineage>
        <taxon>Bacteria</taxon>
        <taxon>Pseudomonadati</taxon>
        <taxon>Pseudomonadota</taxon>
        <taxon>Betaproteobacteria</taxon>
        <taxon>Burkholderiales</taxon>
        <taxon>Thiomonas</taxon>
    </lineage>
</organism>
<dbReference type="Gene3D" id="2.40.50.100">
    <property type="match status" value="1"/>
</dbReference>
<sequence>MNFSALNRRTLLLLTVLIPLVLLLGYVALRTGPLAAVPVTVTTVESHAINPALFGIGTVQARYTTLVGPTVAGRVKSLDVHVGDRVRAGQVLGEMDPVDLDERIRSQRAALLSTQAQLRQAQTQRDFARTQATRYTQLLAAHGTTEELLATRQQELQSAEAALQAAQDAVERARADLAALQAQRSNLKLVSPTAGLVTARDADPGSTVVAGAPVVELIAPDSLWIDTRLDQLTATGLAAGLPARIVLRSRSNQTLAGRVLRVDPVADAVTEETLAKIVFTPLPQPLPPIGELADVTVALPALPARPTVPNASLQRVDDQLGVWRVEGDKLQFARVKVLGRDLDGRVQIEGLKTGERVVVYSQRTLSARSHISIVDHIPGVSP</sequence>
<evidence type="ECO:0000256" key="1">
    <source>
        <dbReference type="ARBA" id="ARBA00009477"/>
    </source>
</evidence>
<dbReference type="Gene3D" id="1.10.287.470">
    <property type="entry name" value="Helix hairpin bin"/>
    <property type="match status" value="1"/>
</dbReference>
<evidence type="ECO:0000313" key="4">
    <source>
        <dbReference type="EMBL" id="MBN8744884.1"/>
    </source>
</evidence>
<dbReference type="InterPro" id="IPR058625">
    <property type="entry name" value="MdtA-like_BSH"/>
</dbReference>
<evidence type="ECO:0000259" key="3">
    <source>
        <dbReference type="Pfam" id="PF25917"/>
    </source>
</evidence>
<dbReference type="Proteomes" id="UP000664800">
    <property type="component" value="Unassembled WGS sequence"/>
</dbReference>
<dbReference type="InterPro" id="IPR006143">
    <property type="entry name" value="RND_pump_MFP"/>
</dbReference>
<dbReference type="GO" id="GO:1990281">
    <property type="term" value="C:efflux pump complex"/>
    <property type="evidence" value="ECO:0007669"/>
    <property type="project" value="TreeGrafter"/>
</dbReference>
<dbReference type="Gene3D" id="2.40.30.170">
    <property type="match status" value="1"/>
</dbReference>
<dbReference type="NCBIfam" id="TIGR01730">
    <property type="entry name" value="RND_mfp"/>
    <property type="match status" value="1"/>
</dbReference>
<dbReference type="EMBL" id="JAFKMR010000021">
    <property type="protein sequence ID" value="MBN8744884.1"/>
    <property type="molecule type" value="Genomic_DNA"/>
</dbReference>
<evidence type="ECO:0000256" key="2">
    <source>
        <dbReference type="SAM" id="Coils"/>
    </source>
</evidence>
<comment type="similarity">
    <text evidence="1">Belongs to the membrane fusion protein (MFP) (TC 8.A.1) family.</text>
</comment>
<dbReference type="AlphaFoldDB" id="A0A8I1MXE9"/>